<dbReference type="SUPFAM" id="SSF53448">
    <property type="entry name" value="Nucleotide-diphospho-sugar transferases"/>
    <property type="match status" value="1"/>
</dbReference>
<dbReference type="GO" id="GO:0044010">
    <property type="term" value="P:single-species biofilm formation"/>
    <property type="evidence" value="ECO:0007669"/>
    <property type="project" value="TreeGrafter"/>
</dbReference>
<dbReference type="Gene3D" id="3.90.550.10">
    <property type="entry name" value="Spore Coat Polysaccharide Biosynthesis Protein SpsA, Chain A"/>
    <property type="match status" value="1"/>
</dbReference>
<dbReference type="Pfam" id="PF00535">
    <property type="entry name" value="Glycos_transf_2"/>
    <property type="match status" value="1"/>
</dbReference>
<name>A0A0P0YS24_9ENTR</name>
<evidence type="ECO:0000259" key="1">
    <source>
        <dbReference type="Pfam" id="PF00535"/>
    </source>
</evidence>
<dbReference type="InterPro" id="IPR029044">
    <property type="entry name" value="Nucleotide-diphossugar_trans"/>
</dbReference>
<feature type="domain" description="Glycosyltransferase 2-like" evidence="1">
    <location>
        <begin position="5"/>
        <end position="169"/>
    </location>
</feature>
<dbReference type="InterPro" id="IPR001173">
    <property type="entry name" value="Glyco_trans_2-like"/>
</dbReference>
<protein>
    <submittedName>
        <fullName evidence="2">Glycosyl transferase</fullName>
    </submittedName>
</protein>
<sequence>MKAYIAIPTYNGGSIWEESAKNINLYIPKDTLVHVIDSSSKDNTVDIALNYGFQVLKIDPANFNHGGTRNLAVELHKDEFDIVIFLTQDAIPESNFFENIITAFHDPSVACAFGRQLPHKNATAIAKHARYFNYSNNKYISSKDKISQMGIKTVFSSNSFSAYRISTFMQLGGFPDNTILSEDMYFAAKAIMEGHKLAYCPDARVRHSHNYNSIEEFKRYFDIGVFHTDESWIRENFGGAGGEGLRFIKSEFNYLIKNKPTEILSAGVHNFAKIVGYKLGQNYKKIPKKYLKNLSMHKRYWS</sequence>
<accession>A0A0P0YS24</accession>
<reference evidence="2" key="2">
    <citation type="journal article" date="2015" name="Sci. Rep.">
        <title>Genetic analysis of capsular polysaccharide synthesis gene clusters in 79 capsular types of Klebsiella spp.</title>
        <authorList>
            <person name="Pan Y.J."/>
            <person name="Lin T.L."/>
            <person name="Chen C.T."/>
            <person name="Chen Y.Y."/>
            <person name="Hsieh P.F."/>
            <person name="Hsu C.R."/>
            <person name="Wu M.C."/>
            <person name="Wang J.T."/>
        </authorList>
    </citation>
    <scope>NUCLEOTIDE SEQUENCE</scope>
    <source>
        <strain evidence="2">1196</strain>
    </source>
</reference>
<gene>
    <name evidence="2" type="primary">wcaA</name>
</gene>
<organism evidence="2">
    <name type="scientific">Klebsiella sp. 1196</name>
    <dbReference type="NCBI Taxonomy" id="1497822"/>
    <lineage>
        <taxon>Bacteria</taxon>
        <taxon>Pseudomonadati</taxon>
        <taxon>Pseudomonadota</taxon>
        <taxon>Gammaproteobacteria</taxon>
        <taxon>Enterobacterales</taxon>
        <taxon>Enterobacteriaceae</taxon>
        <taxon>Klebsiella/Raoultella group</taxon>
        <taxon>Klebsiella</taxon>
    </lineage>
</organism>
<proteinExistence type="predicted"/>
<dbReference type="InterPro" id="IPR050834">
    <property type="entry name" value="Glycosyltransf_2"/>
</dbReference>
<dbReference type="PANTHER" id="PTHR43685:SF13">
    <property type="entry name" value="O ANTIGEN BIOSYNTHESIS RHAMNOSYLTRANSFERASE RFBN"/>
    <property type="match status" value="1"/>
</dbReference>
<keyword evidence="2" id="KW-0808">Transferase</keyword>
<evidence type="ECO:0000313" key="2">
    <source>
        <dbReference type="EMBL" id="BAT23894.1"/>
    </source>
</evidence>
<dbReference type="PANTHER" id="PTHR43685">
    <property type="entry name" value="GLYCOSYLTRANSFERASE"/>
    <property type="match status" value="1"/>
</dbReference>
<dbReference type="CDD" id="cd00761">
    <property type="entry name" value="Glyco_tranf_GTA_type"/>
    <property type="match status" value="1"/>
</dbReference>
<dbReference type="AlphaFoldDB" id="A0A0P0YS24"/>
<reference evidence="2" key="1">
    <citation type="submission" date="2014-04" db="EMBL/GenBank/DDBJ databases">
        <authorList>
            <person name="Harrison E."/>
        </authorList>
    </citation>
    <scope>NUCLEOTIDE SEQUENCE</scope>
    <source>
        <strain evidence="2">1196</strain>
    </source>
</reference>
<dbReference type="EMBL" id="AB924585">
    <property type="protein sequence ID" value="BAT23894.1"/>
    <property type="molecule type" value="Genomic_DNA"/>
</dbReference>
<dbReference type="GO" id="GO:0016740">
    <property type="term" value="F:transferase activity"/>
    <property type="evidence" value="ECO:0007669"/>
    <property type="project" value="UniProtKB-KW"/>
</dbReference>